<dbReference type="InterPro" id="IPR031310">
    <property type="entry name" value="Ribosomal_uL5_N"/>
</dbReference>
<gene>
    <name evidence="6" type="ORF">METZ01_LOCUS232291</name>
</gene>
<evidence type="ECO:0008006" key="7">
    <source>
        <dbReference type="Google" id="ProtNLM"/>
    </source>
</evidence>
<feature type="domain" description="Large ribosomal subunit protein uL5 N-terminal" evidence="4">
    <location>
        <begin position="1"/>
        <end position="44"/>
    </location>
</feature>
<dbReference type="InterPro" id="IPR022803">
    <property type="entry name" value="Ribosomal_uL5_dom_sf"/>
</dbReference>
<protein>
    <recommendedName>
        <fullName evidence="7">Ribosomal protein L5 C-terminal domain-containing protein</fullName>
    </recommendedName>
</protein>
<dbReference type="Gene3D" id="3.30.1440.10">
    <property type="match status" value="1"/>
</dbReference>
<dbReference type="InterPro" id="IPR031309">
    <property type="entry name" value="Ribosomal_uL5_C"/>
</dbReference>
<evidence type="ECO:0000313" key="6">
    <source>
        <dbReference type="EMBL" id="SVB79437.1"/>
    </source>
</evidence>
<reference evidence="6" key="1">
    <citation type="submission" date="2018-05" db="EMBL/GenBank/DDBJ databases">
        <authorList>
            <person name="Lanie J.A."/>
            <person name="Ng W.-L."/>
            <person name="Kazmierczak K.M."/>
            <person name="Andrzejewski T.M."/>
            <person name="Davidsen T.M."/>
            <person name="Wayne K.J."/>
            <person name="Tettelin H."/>
            <person name="Glass J.I."/>
            <person name="Rusch D."/>
            <person name="Podicherti R."/>
            <person name="Tsui H.-C.T."/>
            <person name="Winkler M.E."/>
        </authorList>
    </citation>
    <scope>NUCLEOTIDE SEQUENCE</scope>
</reference>
<dbReference type="InterPro" id="IPR020930">
    <property type="entry name" value="Ribosomal_uL5_bac-type"/>
</dbReference>
<organism evidence="6">
    <name type="scientific">marine metagenome</name>
    <dbReference type="NCBI Taxonomy" id="408172"/>
    <lineage>
        <taxon>unclassified sequences</taxon>
        <taxon>metagenomes</taxon>
        <taxon>ecological metagenomes</taxon>
    </lineage>
</organism>
<dbReference type="EMBL" id="UINC01057837">
    <property type="protein sequence ID" value="SVB79437.1"/>
    <property type="molecule type" value="Genomic_DNA"/>
</dbReference>
<evidence type="ECO:0000259" key="4">
    <source>
        <dbReference type="Pfam" id="PF00281"/>
    </source>
</evidence>
<evidence type="ECO:0000256" key="3">
    <source>
        <dbReference type="ARBA" id="ARBA00023274"/>
    </source>
</evidence>
<dbReference type="SUPFAM" id="SSF55282">
    <property type="entry name" value="RL5-like"/>
    <property type="match status" value="1"/>
</dbReference>
<dbReference type="GO" id="GO:0003735">
    <property type="term" value="F:structural constituent of ribosome"/>
    <property type="evidence" value="ECO:0007669"/>
    <property type="project" value="InterPro"/>
</dbReference>
<dbReference type="Pfam" id="PF00281">
    <property type="entry name" value="Ribosomal_L5"/>
    <property type="match status" value="1"/>
</dbReference>
<keyword evidence="2" id="KW-0689">Ribosomal protein</keyword>
<dbReference type="PANTHER" id="PTHR11994">
    <property type="entry name" value="60S RIBOSOMAL PROTEIN L11-RELATED"/>
    <property type="match status" value="1"/>
</dbReference>
<dbReference type="PIRSF" id="PIRSF002161">
    <property type="entry name" value="Ribosomal_L5"/>
    <property type="match status" value="1"/>
</dbReference>
<accession>A0A382GXM1</accession>
<dbReference type="Pfam" id="PF00673">
    <property type="entry name" value="Ribosomal_L5_C"/>
    <property type="match status" value="1"/>
</dbReference>
<dbReference type="FunFam" id="3.30.1440.10:FF:000001">
    <property type="entry name" value="50S ribosomal protein L5"/>
    <property type="match status" value="1"/>
</dbReference>
<dbReference type="AlphaFoldDB" id="A0A382GXM1"/>
<dbReference type="NCBIfam" id="NF000585">
    <property type="entry name" value="PRK00010.1"/>
    <property type="match status" value="1"/>
</dbReference>
<dbReference type="GO" id="GO:1990904">
    <property type="term" value="C:ribonucleoprotein complex"/>
    <property type="evidence" value="ECO:0007669"/>
    <property type="project" value="UniProtKB-KW"/>
</dbReference>
<dbReference type="InterPro" id="IPR002132">
    <property type="entry name" value="Ribosomal_uL5"/>
</dbReference>
<dbReference type="GO" id="GO:0005840">
    <property type="term" value="C:ribosome"/>
    <property type="evidence" value="ECO:0007669"/>
    <property type="project" value="UniProtKB-KW"/>
</dbReference>
<feature type="domain" description="Large ribosomal subunit protein uL5 C-terminal" evidence="5">
    <location>
        <begin position="48"/>
        <end position="140"/>
    </location>
</feature>
<keyword evidence="3" id="KW-0687">Ribonucleoprotein</keyword>
<evidence type="ECO:0000259" key="5">
    <source>
        <dbReference type="Pfam" id="PF00673"/>
    </source>
</evidence>
<sequence>NMGVGDAKVNAKSLKSAVNELTAISGQKAIITKAKTDISNFKIRRGFPVGTKVTLRANRMYEFLERLNSIALPRTRDFTGLSFKSFDGQGNYNFGIKEQIVFTEIHYDDIDTIRGLDIAINTTASTDEECYWLLKEFGFPLREKPVKNQAERESV</sequence>
<evidence type="ECO:0000256" key="2">
    <source>
        <dbReference type="ARBA" id="ARBA00022980"/>
    </source>
</evidence>
<name>A0A382GXM1_9ZZZZ</name>
<evidence type="ECO:0000256" key="1">
    <source>
        <dbReference type="ARBA" id="ARBA00008553"/>
    </source>
</evidence>
<proteinExistence type="inferred from homology"/>
<dbReference type="GO" id="GO:0006412">
    <property type="term" value="P:translation"/>
    <property type="evidence" value="ECO:0007669"/>
    <property type="project" value="InterPro"/>
</dbReference>
<comment type="similarity">
    <text evidence="1">Belongs to the universal ribosomal protein uL5 family.</text>
</comment>
<feature type="non-terminal residue" evidence="6">
    <location>
        <position position="1"/>
    </location>
</feature>